<evidence type="ECO:0000313" key="2">
    <source>
        <dbReference type="EMBL" id="KAG2114204.1"/>
    </source>
</evidence>
<dbReference type="Proteomes" id="UP000823399">
    <property type="component" value="Unassembled WGS sequence"/>
</dbReference>
<dbReference type="GeneID" id="64695658"/>
<dbReference type="AlphaFoldDB" id="A0A9P7FEQ9"/>
<evidence type="ECO:0000256" key="1">
    <source>
        <dbReference type="SAM" id="MobiDB-lite"/>
    </source>
</evidence>
<organism evidence="2 3">
    <name type="scientific">Suillus discolor</name>
    <dbReference type="NCBI Taxonomy" id="1912936"/>
    <lineage>
        <taxon>Eukaryota</taxon>
        <taxon>Fungi</taxon>
        <taxon>Dikarya</taxon>
        <taxon>Basidiomycota</taxon>
        <taxon>Agaricomycotina</taxon>
        <taxon>Agaricomycetes</taxon>
        <taxon>Agaricomycetidae</taxon>
        <taxon>Boletales</taxon>
        <taxon>Suillineae</taxon>
        <taxon>Suillaceae</taxon>
        <taxon>Suillus</taxon>
    </lineage>
</organism>
<dbReference type="OrthoDB" id="2613314at2759"/>
<keyword evidence="3" id="KW-1185">Reference proteome</keyword>
<evidence type="ECO:0000313" key="3">
    <source>
        <dbReference type="Proteomes" id="UP000823399"/>
    </source>
</evidence>
<proteinExistence type="predicted"/>
<gene>
    <name evidence="2" type="ORF">F5147DRAFT_650013</name>
</gene>
<sequence length="397" mass="43925">MGSNLPSRKHSKFNTRFSPYARASPRALRSSEAHEIQELEWGTKASLKSYQLELQRQEDDVGSVTPTRAPALPTPAPALLDSPRGGAPPAPRKTVVWTAVTPPGAMTRPWPRWPCTCSMEAPCISTSAVLPRSPEESLTFRQGQTTLSFSRLTRVVAEKTYPSSHTSTHSRRNSIWIGSDMDIDLPMSSASGTYGCVDTAMEDEEHKILLAVIPVGDFVGGESEGHQFPKRRRLVHGLHKTVEKYMQRHLDTKDPRTDQVRERVHIALQAALVCVDVNDVVLPMQSPDSGNKAAQQTDNYLIPYVIANRIVNGVTSGLQLLGIALSTTSKDLKPTSRAVSTIWQFVLLRGAGDFLRAPFLARHSHFENCNPTVPATLSRRQLLSFIVWVLFRNSCIV</sequence>
<feature type="region of interest" description="Disordered" evidence="1">
    <location>
        <begin position="57"/>
        <end position="92"/>
    </location>
</feature>
<comment type="caution">
    <text evidence="2">The sequence shown here is derived from an EMBL/GenBank/DDBJ whole genome shotgun (WGS) entry which is preliminary data.</text>
</comment>
<accession>A0A9P7FEQ9</accession>
<dbReference type="RefSeq" id="XP_041296317.1">
    <property type="nucleotide sequence ID" value="XM_041433399.1"/>
</dbReference>
<name>A0A9P7FEQ9_9AGAM</name>
<reference evidence="2" key="1">
    <citation type="journal article" date="2020" name="New Phytol.">
        <title>Comparative genomics reveals dynamic genome evolution in host specialist ectomycorrhizal fungi.</title>
        <authorList>
            <person name="Lofgren L.A."/>
            <person name="Nguyen N.H."/>
            <person name="Vilgalys R."/>
            <person name="Ruytinx J."/>
            <person name="Liao H.L."/>
            <person name="Branco S."/>
            <person name="Kuo A."/>
            <person name="LaButti K."/>
            <person name="Lipzen A."/>
            <person name="Andreopoulos W."/>
            <person name="Pangilinan J."/>
            <person name="Riley R."/>
            <person name="Hundley H."/>
            <person name="Na H."/>
            <person name="Barry K."/>
            <person name="Grigoriev I.V."/>
            <person name="Stajich J.E."/>
            <person name="Kennedy P.G."/>
        </authorList>
    </citation>
    <scope>NUCLEOTIDE SEQUENCE</scope>
    <source>
        <strain evidence="2">FC423</strain>
    </source>
</reference>
<dbReference type="EMBL" id="JABBWM010000010">
    <property type="protein sequence ID" value="KAG2114204.1"/>
    <property type="molecule type" value="Genomic_DNA"/>
</dbReference>
<protein>
    <submittedName>
        <fullName evidence="2">Uncharacterized protein</fullName>
    </submittedName>
</protein>
<feature type="region of interest" description="Disordered" evidence="1">
    <location>
        <begin position="1"/>
        <end position="33"/>
    </location>
</feature>